<dbReference type="Proteomes" id="UP000298061">
    <property type="component" value="Unassembled WGS sequence"/>
</dbReference>
<name>A0A4Y9ZPM7_9AGAM</name>
<comment type="caution">
    <text evidence="2">The sequence shown here is derived from an EMBL/GenBank/DDBJ whole genome shotgun (WGS) entry which is preliminary data.</text>
</comment>
<feature type="transmembrane region" description="Helical" evidence="1">
    <location>
        <begin position="139"/>
        <end position="159"/>
    </location>
</feature>
<feature type="transmembrane region" description="Helical" evidence="1">
    <location>
        <begin position="96"/>
        <end position="119"/>
    </location>
</feature>
<reference evidence="2 3" key="1">
    <citation type="submission" date="2019-02" db="EMBL/GenBank/DDBJ databases">
        <title>Genome sequencing of the rare red list fungi Hericium alpestre (H. flagellum).</title>
        <authorList>
            <person name="Buettner E."/>
            <person name="Kellner H."/>
        </authorList>
    </citation>
    <scope>NUCLEOTIDE SEQUENCE [LARGE SCALE GENOMIC DNA]</scope>
    <source>
        <strain evidence="2 3">DSM 108284</strain>
    </source>
</reference>
<dbReference type="EMBL" id="SFCI01001365">
    <property type="protein sequence ID" value="TFY75973.1"/>
    <property type="molecule type" value="Genomic_DNA"/>
</dbReference>
<feature type="transmembrane region" description="Helical" evidence="1">
    <location>
        <begin position="217"/>
        <end position="236"/>
    </location>
</feature>
<proteinExistence type="predicted"/>
<evidence type="ECO:0000313" key="3">
    <source>
        <dbReference type="Proteomes" id="UP000298061"/>
    </source>
</evidence>
<evidence type="ECO:0000313" key="2">
    <source>
        <dbReference type="EMBL" id="TFY75973.1"/>
    </source>
</evidence>
<keyword evidence="3" id="KW-1185">Reference proteome</keyword>
<accession>A0A4Y9ZPM7</accession>
<evidence type="ECO:0000256" key="1">
    <source>
        <dbReference type="SAM" id="Phobius"/>
    </source>
</evidence>
<keyword evidence="1" id="KW-1133">Transmembrane helix</keyword>
<dbReference type="STRING" id="135208.A0A4Y9ZPM7"/>
<gene>
    <name evidence="2" type="ORF">EWM64_g8041</name>
</gene>
<dbReference type="AlphaFoldDB" id="A0A4Y9ZPM7"/>
<feature type="transmembrane region" description="Helical" evidence="1">
    <location>
        <begin position="190"/>
        <end position="211"/>
    </location>
</feature>
<sequence>MKALWSNQQRKGLRWRLLLVALLLFVFASLDVALSLRHVLMAFIWYRGPGGALAEFLDISSWVNVLQTVCYNAQTSIADAMLIYRCYVIYGQSWKIASALSVMWGGCVICEVILCYLEITSGRDTDLDSPFVKPVATSVLIITLVLNFIATFLIVHKIWAIQRLVSRVRLSAEGDTAAGDNSPLLRAIRIVVESGMMYTLAVLIFVIMHLANNYAQYPLSDSIVEIIGIAFNLIIIRVEQGRSVETFQAQSTAARNHHHREDCHGAFTLSSIRFGMNSTEHGSIEIPPLGEDAMDREAIGEKRQGVRFADAV</sequence>
<keyword evidence="1" id="KW-0472">Membrane</keyword>
<protein>
    <submittedName>
        <fullName evidence="2">Uncharacterized protein</fullName>
    </submittedName>
</protein>
<organism evidence="2 3">
    <name type="scientific">Hericium alpestre</name>
    <dbReference type="NCBI Taxonomy" id="135208"/>
    <lineage>
        <taxon>Eukaryota</taxon>
        <taxon>Fungi</taxon>
        <taxon>Dikarya</taxon>
        <taxon>Basidiomycota</taxon>
        <taxon>Agaricomycotina</taxon>
        <taxon>Agaricomycetes</taxon>
        <taxon>Russulales</taxon>
        <taxon>Hericiaceae</taxon>
        <taxon>Hericium</taxon>
    </lineage>
</organism>
<keyword evidence="1" id="KW-0812">Transmembrane</keyword>
<dbReference type="OrthoDB" id="3357408at2759"/>